<keyword evidence="4" id="KW-1185">Reference proteome</keyword>
<dbReference type="SUPFAM" id="SSF64005">
    <property type="entry name" value="Undecaprenyl diphosphate synthase"/>
    <property type="match status" value="1"/>
</dbReference>
<feature type="binding site" evidence="2">
    <location>
        <position position="61"/>
    </location>
    <ligand>
        <name>substrate</name>
    </ligand>
</feature>
<feature type="binding site" evidence="2">
    <location>
        <position position="193"/>
    </location>
    <ligand>
        <name>Mg(2+)</name>
        <dbReference type="ChEBI" id="CHEBI:18420"/>
    </ligand>
</feature>
<accession>A0A3Q8S7Y3</accession>
<feature type="active site" evidence="2">
    <location>
        <position position="12"/>
    </location>
</feature>
<keyword evidence="2" id="KW-0460">Magnesium</keyword>
<comment type="cofactor">
    <cofactor evidence="2">
        <name>Mg(2+)</name>
        <dbReference type="ChEBI" id="CHEBI:18420"/>
    </cofactor>
    <text evidence="2">Binds 2 magnesium ions per subunit.</text>
</comment>
<feature type="binding site" evidence="2">
    <location>
        <position position="17"/>
    </location>
    <ligand>
        <name>substrate</name>
    </ligand>
</feature>
<dbReference type="EMBL" id="CP034234">
    <property type="protein sequence ID" value="AZK44474.1"/>
    <property type="molecule type" value="Genomic_DNA"/>
</dbReference>
<keyword evidence="1 2" id="KW-0808">Transferase</keyword>
<feature type="binding site" evidence="2">
    <location>
        <position position="63"/>
    </location>
    <ligand>
        <name>substrate</name>
    </ligand>
</feature>
<dbReference type="GO" id="GO:0045547">
    <property type="term" value="F:ditrans,polycis-polyprenyl diphosphate synthase [(2E,6E)-farnesyl diphosphate specific] activity"/>
    <property type="evidence" value="ECO:0007669"/>
    <property type="project" value="TreeGrafter"/>
</dbReference>
<dbReference type="Pfam" id="PF01255">
    <property type="entry name" value="Prenyltransf"/>
    <property type="match status" value="1"/>
</dbReference>
<keyword evidence="2" id="KW-0479">Metal-binding</keyword>
<comment type="function">
    <text evidence="2">Catalyzes the condensation of isopentenyl diphosphate (IPP) with allylic pyrophosphates generating different type of terpenoids.</text>
</comment>
<evidence type="ECO:0000256" key="1">
    <source>
        <dbReference type="ARBA" id="ARBA00022679"/>
    </source>
</evidence>
<organism evidence="3 4">
    <name type="scientific">Erysipelothrix piscisicarius</name>
    <dbReference type="NCBI Taxonomy" id="2485784"/>
    <lineage>
        <taxon>Bacteria</taxon>
        <taxon>Bacillati</taxon>
        <taxon>Bacillota</taxon>
        <taxon>Erysipelotrichia</taxon>
        <taxon>Erysipelotrichales</taxon>
        <taxon>Erysipelotrichaceae</taxon>
        <taxon>Erysipelothrix</taxon>
    </lineage>
</organism>
<dbReference type="GO" id="GO:0000287">
    <property type="term" value="F:magnesium ion binding"/>
    <property type="evidence" value="ECO:0007669"/>
    <property type="project" value="UniProtKB-UniRule"/>
</dbReference>
<dbReference type="GO" id="GO:0016094">
    <property type="term" value="P:polyprenol biosynthetic process"/>
    <property type="evidence" value="ECO:0007669"/>
    <property type="project" value="TreeGrafter"/>
</dbReference>
<dbReference type="PANTHER" id="PTHR10291">
    <property type="entry name" value="DEHYDRODOLICHYL DIPHOSPHATE SYNTHASE FAMILY MEMBER"/>
    <property type="match status" value="1"/>
</dbReference>
<feature type="active site" description="Proton acceptor" evidence="2">
    <location>
        <position position="60"/>
    </location>
</feature>
<dbReference type="NCBIfam" id="TIGR00055">
    <property type="entry name" value="uppS"/>
    <property type="match status" value="1"/>
</dbReference>
<evidence type="ECO:0000313" key="4">
    <source>
        <dbReference type="Proteomes" id="UP000278804"/>
    </source>
</evidence>
<dbReference type="InterPro" id="IPR036424">
    <property type="entry name" value="UPP_synth-like_sf"/>
</dbReference>
<feature type="binding site" evidence="2">
    <location>
        <position position="12"/>
    </location>
    <ligand>
        <name>Mg(2+)</name>
        <dbReference type="ChEBI" id="CHEBI:18420"/>
    </ligand>
</feature>
<dbReference type="EC" id="2.5.1.-" evidence="2"/>
<name>A0A3Q8S7Y3_9FIRM</name>
<dbReference type="FunFam" id="3.40.1180.10:FF:000001">
    <property type="entry name" value="(2E,6E)-farnesyl-diphosphate-specific ditrans,polycis-undecaprenyl-diphosphate synthase"/>
    <property type="match status" value="1"/>
</dbReference>
<dbReference type="KEGG" id="eri:EEI45_06800"/>
<dbReference type="InterPro" id="IPR018520">
    <property type="entry name" value="UPP_synth-like_CS"/>
</dbReference>
<protein>
    <recommendedName>
        <fullName evidence="2">Isoprenyl transferase</fullName>
        <ecNumber evidence="2">2.5.1.-</ecNumber>
    </recommendedName>
</protein>
<dbReference type="NCBIfam" id="NF011405">
    <property type="entry name" value="PRK14830.1"/>
    <property type="match status" value="1"/>
</dbReference>
<feature type="binding site" evidence="2">
    <location>
        <position position="25"/>
    </location>
    <ligand>
        <name>substrate</name>
    </ligand>
</feature>
<feature type="binding site" evidence="2">
    <location>
        <begin position="13"/>
        <end position="16"/>
    </location>
    <ligand>
        <name>substrate</name>
    </ligand>
</feature>
<dbReference type="Gene3D" id="3.40.1180.10">
    <property type="entry name" value="Decaprenyl diphosphate synthase-like"/>
    <property type="match status" value="1"/>
</dbReference>
<evidence type="ECO:0000256" key="2">
    <source>
        <dbReference type="HAMAP-Rule" id="MF_01139"/>
    </source>
</evidence>
<feature type="binding site" evidence="2">
    <location>
        <position position="174"/>
    </location>
    <ligand>
        <name>substrate</name>
    </ligand>
</feature>
<dbReference type="HAMAP" id="MF_01139">
    <property type="entry name" value="ISPT"/>
    <property type="match status" value="1"/>
</dbReference>
<gene>
    <name evidence="3" type="ORF">EEI45_06800</name>
</gene>
<dbReference type="PANTHER" id="PTHR10291:SF0">
    <property type="entry name" value="DEHYDRODOLICHYL DIPHOSPHATE SYNTHASE 2"/>
    <property type="match status" value="1"/>
</dbReference>
<reference evidence="3 4" key="1">
    <citation type="journal article" date="2020" name="Int. J. Syst. Evol. Microbiol.">
        <title>Description of Erysipelothrix piscisicarius sp. nov., an emergent fish pathogen, and assessment of virulence using a tiger barb (Puntigrus tetrazona) infection model.</title>
        <authorList>
            <person name="Pomaranski E.K."/>
            <person name="Griffin M.J."/>
            <person name="Camus A.C."/>
            <person name="Armwood A.R."/>
            <person name="Shelley J."/>
            <person name="Waldbieser G.C."/>
            <person name="LaFrentz B.R."/>
            <person name="Garcia J.C."/>
            <person name="Yanong R."/>
            <person name="Soto E."/>
        </authorList>
    </citation>
    <scope>NUCLEOTIDE SEQUENCE [LARGE SCALE GENOMIC DNA]</scope>
    <source>
        <strain evidence="3 4">15TAL0474</strain>
    </source>
</reference>
<dbReference type="Proteomes" id="UP000278804">
    <property type="component" value="Chromosome"/>
</dbReference>
<feature type="binding site" evidence="2">
    <location>
        <begin position="57"/>
        <end position="59"/>
    </location>
    <ligand>
        <name>substrate</name>
    </ligand>
</feature>
<dbReference type="RefSeq" id="WP_125164642.1">
    <property type="nucleotide sequence ID" value="NZ_CP034234.1"/>
</dbReference>
<dbReference type="CDD" id="cd00475">
    <property type="entry name" value="Cis_IPPS"/>
    <property type="match status" value="1"/>
</dbReference>
<dbReference type="InterPro" id="IPR001441">
    <property type="entry name" value="UPP_synth-like"/>
</dbReference>
<comment type="subunit">
    <text evidence="2">Homodimer.</text>
</comment>
<feature type="binding site" evidence="2">
    <location>
        <position position="29"/>
    </location>
    <ligand>
        <name>substrate</name>
    </ligand>
</feature>
<comment type="similarity">
    <text evidence="2">Belongs to the UPP synthase family.</text>
</comment>
<dbReference type="PROSITE" id="PS01066">
    <property type="entry name" value="UPP_SYNTHASE"/>
    <property type="match status" value="1"/>
</dbReference>
<dbReference type="AlphaFoldDB" id="A0A3Q8S7Y3"/>
<feature type="binding site" evidence="2">
    <location>
        <begin position="180"/>
        <end position="182"/>
    </location>
    <ligand>
        <name>substrate</name>
    </ligand>
</feature>
<evidence type="ECO:0000313" key="3">
    <source>
        <dbReference type="EMBL" id="AZK44474.1"/>
    </source>
</evidence>
<proteinExistence type="inferred from homology"/>
<sequence length="226" mass="26227">MNSLKHVAIIMDGNGRWATKQKKERTFGHYYGSENVRDIALEALDLGVEVITLYAFSTENWKRPQKEIDYLMKLPAVFFEKFLNELMEKGIKIRTIGDLTKIPARTRKVMDNAVERTKDNNKLILNFALNYGSRDEIVRAAQSIVDEGIETVTETVFESYLDTFGLPPVDLLIRTGGDRRLSNYLLWQLAYAELLFVDVQWPEFDRPMFKSCVEDFNQRNRRFGGL</sequence>